<feature type="transmembrane region" description="Helical" evidence="7">
    <location>
        <begin position="73"/>
        <end position="91"/>
    </location>
</feature>
<evidence type="ECO:0000256" key="6">
    <source>
        <dbReference type="ARBA" id="ARBA00023136"/>
    </source>
</evidence>
<feature type="transmembrane region" description="Helical" evidence="7">
    <location>
        <begin position="48"/>
        <end position="66"/>
    </location>
</feature>
<dbReference type="RefSeq" id="WP_353980686.1">
    <property type="nucleotide sequence ID" value="NZ_CP159578.1"/>
</dbReference>
<organism evidence="9">
    <name type="scientific">Salinicola endophyticus</name>
    <dbReference type="NCBI Taxonomy" id="1949083"/>
    <lineage>
        <taxon>Bacteria</taxon>
        <taxon>Pseudomonadati</taxon>
        <taxon>Pseudomonadota</taxon>
        <taxon>Gammaproteobacteria</taxon>
        <taxon>Oceanospirillales</taxon>
        <taxon>Halomonadaceae</taxon>
        <taxon>Salinicola</taxon>
    </lineage>
</organism>
<evidence type="ECO:0000256" key="3">
    <source>
        <dbReference type="ARBA" id="ARBA00022475"/>
    </source>
</evidence>
<keyword evidence="8" id="KW-0732">Signal</keyword>
<comment type="similarity">
    <text evidence="2">Belongs to the Rht family.</text>
</comment>
<evidence type="ECO:0000256" key="2">
    <source>
        <dbReference type="ARBA" id="ARBA00007928"/>
    </source>
</evidence>
<evidence type="ECO:0000256" key="1">
    <source>
        <dbReference type="ARBA" id="ARBA00004651"/>
    </source>
</evidence>
<dbReference type="NCBIfam" id="NF007812">
    <property type="entry name" value="PRK10520.1"/>
    <property type="match status" value="1"/>
</dbReference>
<dbReference type="PANTHER" id="PTHR30086:SF14">
    <property type="entry name" value="HOMOSERINE_HOMOSERINE LACTONE EFFLUX PROTEIN"/>
    <property type="match status" value="1"/>
</dbReference>
<feature type="transmembrane region" description="Helical" evidence="7">
    <location>
        <begin position="111"/>
        <end position="137"/>
    </location>
</feature>
<dbReference type="PIRSF" id="PIRSF006324">
    <property type="entry name" value="LeuE"/>
    <property type="match status" value="1"/>
</dbReference>
<keyword evidence="5 7" id="KW-1133">Transmembrane helix</keyword>
<evidence type="ECO:0000256" key="8">
    <source>
        <dbReference type="SAM" id="SignalP"/>
    </source>
</evidence>
<keyword evidence="4 7" id="KW-0812">Transmembrane</keyword>
<keyword evidence="6 7" id="KW-0472">Membrane</keyword>
<feature type="signal peptide" evidence="8">
    <location>
        <begin position="1"/>
        <end position="24"/>
    </location>
</feature>
<reference evidence="9" key="1">
    <citation type="submission" date="2024-06" db="EMBL/GenBank/DDBJ databases">
        <title>Complete genome of Salinicola endophyticus HNIBRBA4755.</title>
        <authorList>
            <person name="Shin S.Y."/>
            <person name="Kang H."/>
            <person name="Song J."/>
        </authorList>
    </citation>
    <scope>NUCLEOTIDE SEQUENCE</scope>
    <source>
        <strain evidence="9">HNIBRBA4755</strain>
    </source>
</reference>
<gene>
    <name evidence="9" type="primary">rhtB</name>
    <name evidence="9" type="ORF">ABV408_00955</name>
</gene>
<feature type="transmembrane region" description="Helical" evidence="7">
    <location>
        <begin position="149"/>
        <end position="174"/>
    </location>
</feature>
<dbReference type="InterPro" id="IPR001123">
    <property type="entry name" value="LeuE-type"/>
</dbReference>
<dbReference type="EMBL" id="CP159578">
    <property type="protein sequence ID" value="XCJ79776.1"/>
    <property type="molecule type" value="Genomic_DNA"/>
</dbReference>
<accession>A0AB74UG85</accession>
<protein>
    <submittedName>
        <fullName evidence="9">Homoserine/homoserine lactone efflux protein</fullName>
    </submittedName>
</protein>
<evidence type="ECO:0000256" key="5">
    <source>
        <dbReference type="ARBA" id="ARBA00022989"/>
    </source>
</evidence>
<evidence type="ECO:0000313" key="9">
    <source>
        <dbReference type="EMBL" id="XCJ79776.1"/>
    </source>
</evidence>
<dbReference type="Pfam" id="PF01810">
    <property type="entry name" value="LysE"/>
    <property type="match status" value="1"/>
</dbReference>
<dbReference type="AlphaFoldDB" id="A0AB74UG85"/>
<feature type="chain" id="PRO_5044495131" evidence="8">
    <location>
        <begin position="25"/>
        <end position="208"/>
    </location>
</feature>
<evidence type="ECO:0000256" key="4">
    <source>
        <dbReference type="ARBA" id="ARBA00022692"/>
    </source>
</evidence>
<feature type="transmembrane region" description="Helical" evidence="7">
    <location>
        <begin position="186"/>
        <end position="205"/>
    </location>
</feature>
<dbReference type="PANTHER" id="PTHR30086">
    <property type="entry name" value="ARGININE EXPORTER PROTEIN ARGO"/>
    <property type="match status" value="1"/>
</dbReference>
<evidence type="ECO:0000256" key="7">
    <source>
        <dbReference type="SAM" id="Phobius"/>
    </source>
</evidence>
<sequence length="208" mass="22020">MTFGIWLTFLLAACLVSLSPGAGAINTMNSGMTHGVRATLPTILGLQLGYAIQILVVAIGLGALLASSTTAFLVIKWIGVAYLVWLGIQKWRASGAVAIQSRAESAPHRQFWQAALVNLTNPKATVFLVALFPQFIAMGEPAASHAGQLLVMGITLLGVDILVMGGYAVLASQFKAFITSAARMRIVNRVFGSFFILAAGVLALYRRA</sequence>
<name>A0AB74UG85_9GAMM</name>
<comment type="subcellular location">
    <subcellularLocation>
        <location evidence="1">Cell membrane</location>
        <topology evidence="1">Multi-pass membrane protein</topology>
    </subcellularLocation>
</comment>
<dbReference type="GO" id="GO:0042970">
    <property type="term" value="F:homoserine transmembrane transporter activity"/>
    <property type="evidence" value="ECO:0007669"/>
    <property type="project" value="TreeGrafter"/>
</dbReference>
<dbReference type="GO" id="GO:0005886">
    <property type="term" value="C:plasma membrane"/>
    <property type="evidence" value="ECO:0007669"/>
    <property type="project" value="UniProtKB-SubCell"/>
</dbReference>
<proteinExistence type="inferred from homology"/>
<keyword evidence="3" id="KW-1003">Cell membrane</keyword>